<protein>
    <recommendedName>
        <fullName evidence="5">Membrane anchor Opy2 N-terminal domain-containing protein</fullName>
    </recommendedName>
</protein>
<reference evidence="3 4" key="1">
    <citation type="journal article" date="2015" name="Biotechnol. Biofuels">
        <title>Enhanced degradation of softwood versus hardwood by the white-rot fungus Pycnoporus coccineus.</title>
        <authorList>
            <person name="Couturier M."/>
            <person name="Navarro D."/>
            <person name="Chevret D."/>
            <person name="Henrissat B."/>
            <person name="Piumi F."/>
            <person name="Ruiz-Duenas F.J."/>
            <person name="Martinez A.T."/>
            <person name="Grigoriev I.V."/>
            <person name="Riley R."/>
            <person name="Lipzen A."/>
            <person name="Berrin J.G."/>
            <person name="Master E.R."/>
            <person name="Rosso M.N."/>
        </authorList>
    </citation>
    <scope>NUCLEOTIDE SEQUENCE [LARGE SCALE GENOMIC DNA]</scope>
    <source>
        <strain evidence="3 4">BRFM310</strain>
    </source>
</reference>
<proteinExistence type="predicted"/>
<evidence type="ECO:0000313" key="3">
    <source>
        <dbReference type="EMBL" id="OSD04453.1"/>
    </source>
</evidence>
<sequence length="170" mass="18336">MFDFNGPRRLYRCVSCAPLSDNACNCGSNTTCVVSNGDCHTCPSVSCEPNSSFTGATTSSPSKRLSPGLIAALAIPLLVVALAVVVGVWLYRRRVRFLREQLRVGVPEYPPAAVIDAERPPMSGTWRPLRSHSSLSTDATKEVAESDAAHGEQRPVHHAAADASTEKRDW</sequence>
<keyword evidence="2" id="KW-0472">Membrane</keyword>
<evidence type="ECO:0000313" key="4">
    <source>
        <dbReference type="Proteomes" id="UP000193067"/>
    </source>
</evidence>
<name>A0A1Y2IUX6_TRAC3</name>
<keyword evidence="4" id="KW-1185">Reference proteome</keyword>
<dbReference type="OrthoDB" id="10542007at2759"/>
<dbReference type="Proteomes" id="UP000193067">
    <property type="component" value="Unassembled WGS sequence"/>
</dbReference>
<dbReference type="AlphaFoldDB" id="A0A1Y2IUX6"/>
<accession>A0A1Y2IUX6</accession>
<organism evidence="3 4">
    <name type="scientific">Trametes coccinea (strain BRFM310)</name>
    <name type="common">Pycnoporus coccineus</name>
    <dbReference type="NCBI Taxonomy" id="1353009"/>
    <lineage>
        <taxon>Eukaryota</taxon>
        <taxon>Fungi</taxon>
        <taxon>Dikarya</taxon>
        <taxon>Basidiomycota</taxon>
        <taxon>Agaricomycotina</taxon>
        <taxon>Agaricomycetes</taxon>
        <taxon>Polyporales</taxon>
        <taxon>Polyporaceae</taxon>
        <taxon>Trametes</taxon>
    </lineage>
</organism>
<gene>
    <name evidence="3" type="ORF">PYCCODRAFT_98189</name>
</gene>
<feature type="transmembrane region" description="Helical" evidence="2">
    <location>
        <begin position="69"/>
        <end position="91"/>
    </location>
</feature>
<keyword evidence="2" id="KW-0812">Transmembrane</keyword>
<feature type="region of interest" description="Disordered" evidence="1">
    <location>
        <begin position="120"/>
        <end position="170"/>
    </location>
</feature>
<evidence type="ECO:0008006" key="5">
    <source>
        <dbReference type="Google" id="ProtNLM"/>
    </source>
</evidence>
<feature type="compositionally biased region" description="Basic and acidic residues" evidence="1">
    <location>
        <begin position="139"/>
        <end position="155"/>
    </location>
</feature>
<dbReference type="EMBL" id="KZ084096">
    <property type="protein sequence ID" value="OSD04453.1"/>
    <property type="molecule type" value="Genomic_DNA"/>
</dbReference>
<evidence type="ECO:0000256" key="1">
    <source>
        <dbReference type="SAM" id="MobiDB-lite"/>
    </source>
</evidence>
<evidence type="ECO:0000256" key="2">
    <source>
        <dbReference type="SAM" id="Phobius"/>
    </source>
</evidence>
<keyword evidence="2" id="KW-1133">Transmembrane helix</keyword>